<proteinExistence type="predicted"/>
<organism evidence="1 2">
    <name type="scientific">Chondrus crispus</name>
    <name type="common">Carrageen Irish moss</name>
    <name type="synonym">Polymorpha crispa</name>
    <dbReference type="NCBI Taxonomy" id="2769"/>
    <lineage>
        <taxon>Eukaryota</taxon>
        <taxon>Rhodophyta</taxon>
        <taxon>Florideophyceae</taxon>
        <taxon>Rhodymeniophycidae</taxon>
        <taxon>Gigartinales</taxon>
        <taxon>Gigartinaceae</taxon>
        <taxon>Chondrus</taxon>
    </lineage>
</organism>
<dbReference type="AlphaFoldDB" id="R7QLJ3"/>
<evidence type="ECO:0000313" key="1">
    <source>
        <dbReference type="EMBL" id="CDF38341.1"/>
    </source>
</evidence>
<dbReference type="KEGG" id="ccp:CHC_T00000941001"/>
<gene>
    <name evidence="1" type="ORF">CHC_T00000941001</name>
</gene>
<dbReference type="RefSeq" id="XP_005718226.1">
    <property type="nucleotide sequence ID" value="XM_005718169.1"/>
</dbReference>
<dbReference type="GeneID" id="17325945"/>
<dbReference type="Gramene" id="CDF38341">
    <property type="protein sequence ID" value="CDF38341"/>
    <property type="gene ID" value="CHC_T00000941001"/>
</dbReference>
<reference evidence="2" key="1">
    <citation type="journal article" date="2013" name="Proc. Natl. Acad. Sci. U.S.A.">
        <title>Genome structure and metabolic features in the red seaweed Chondrus crispus shed light on evolution of the Archaeplastida.</title>
        <authorList>
            <person name="Collen J."/>
            <person name="Porcel B."/>
            <person name="Carre W."/>
            <person name="Ball S.G."/>
            <person name="Chaparro C."/>
            <person name="Tonon T."/>
            <person name="Barbeyron T."/>
            <person name="Michel G."/>
            <person name="Noel B."/>
            <person name="Valentin K."/>
            <person name="Elias M."/>
            <person name="Artiguenave F."/>
            <person name="Arun A."/>
            <person name="Aury J.M."/>
            <person name="Barbosa-Neto J.F."/>
            <person name="Bothwell J.H."/>
            <person name="Bouget F.Y."/>
            <person name="Brillet L."/>
            <person name="Cabello-Hurtado F."/>
            <person name="Capella-Gutierrez S."/>
            <person name="Charrier B."/>
            <person name="Cladiere L."/>
            <person name="Cock J.M."/>
            <person name="Coelho S.M."/>
            <person name="Colleoni C."/>
            <person name="Czjzek M."/>
            <person name="Da Silva C."/>
            <person name="Delage L."/>
            <person name="Denoeud F."/>
            <person name="Deschamps P."/>
            <person name="Dittami S.M."/>
            <person name="Gabaldon T."/>
            <person name="Gachon C.M."/>
            <person name="Groisillier A."/>
            <person name="Herve C."/>
            <person name="Jabbari K."/>
            <person name="Katinka M."/>
            <person name="Kloareg B."/>
            <person name="Kowalczyk N."/>
            <person name="Labadie K."/>
            <person name="Leblanc C."/>
            <person name="Lopez P.J."/>
            <person name="McLachlan D.H."/>
            <person name="Meslet-Cladiere L."/>
            <person name="Moustafa A."/>
            <person name="Nehr Z."/>
            <person name="Nyvall Collen P."/>
            <person name="Panaud O."/>
            <person name="Partensky F."/>
            <person name="Poulain J."/>
            <person name="Rensing S.A."/>
            <person name="Rousvoal S."/>
            <person name="Samson G."/>
            <person name="Symeonidi A."/>
            <person name="Weissenbach J."/>
            <person name="Zambounis A."/>
            <person name="Wincker P."/>
            <person name="Boyen C."/>
        </authorList>
    </citation>
    <scope>NUCLEOTIDE SEQUENCE [LARGE SCALE GENOMIC DNA]</scope>
    <source>
        <strain evidence="2">cv. Stackhouse</strain>
    </source>
</reference>
<dbReference type="EMBL" id="HG001918">
    <property type="protein sequence ID" value="CDF38341.1"/>
    <property type="molecule type" value="Genomic_DNA"/>
</dbReference>
<keyword evidence="2" id="KW-1185">Reference proteome</keyword>
<dbReference type="Proteomes" id="UP000012073">
    <property type="component" value="Unassembled WGS sequence"/>
</dbReference>
<sequence>MRDIPWKSPFVHRMEMGYCTVHEAMFLAYRTSGLKGRLCLGRTN</sequence>
<protein>
    <submittedName>
        <fullName evidence="1">Uncharacterized protein</fullName>
    </submittedName>
</protein>
<evidence type="ECO:0000313" key="2">
    <source>
        <dbReference type="Proteomes" id="UP000012073"/>
    </source>
</evidence>
<name>R7QLJ3_CHOCR</name>
<accession>R7QLJ3</accession>